<keyword evidence="5 10" id="KW-0812">Transmembrane</keyword>
<dbReference type="SUPFAM" id="SSF56935">
    <property type="entry name" value="Porins"/>
    <property type="match status" value="1"/>
</dbReference>
<dbReference type="Gene3D" id="2.40.170.20">
    <property type="entry name" value="TonB-dependent receptor, beta-barrel domain"/>
    <property type="match status" value="1"/>
</dbReference>
<dbReference type="InterPro" id="IPR012910">
    <property type="entry name" value="Plug_dom"/>
</dbReference>
<dbReference type="InterPro" id="IPR010105">
    <property type="entry name" value="TonB_sidphr_rcpt"/>
</dbReference>
<dbReference type="GO" id="GO:0015344">
    <property type="term" value="F:siderophore uptake transmembrane transporter activity"/>
    <property type="evidence" value="ECO:0007669"/>
    <property type="project" value="TreeGrafter"/>
</dbReference>
<keyword evidence="16" id="KW-1185">Reference proteome</keyword>
<dbReference type="CDD" id="cd01347">
    <property type="entry name" value="ligand_gated_channel"/>
    <property type="match status" value="1"/>
</dbReference>
<evidence type="ECO:0000256" key="2">
    <source>
        <dbReference type="ARBA" id="ARBA00009810"/>
    </source>
</evidence>
<keyword evidence="4 10" id="KW-1134">Transmembrane beta strand</keyword>
<dbReference type="InterPro" id="IPR000531">
    <property type="entry name" value="Beta-barrel_TonB"/>
</dbReference>
<comment type="subcellular location">
    <subcellularLocation>
        <location evidence="1 10">Cell outer membrane</location>
        <topology evidence="1 10">Multi-pass membrane protein</topology>
    </subcellularLocation>
</comment>
<sequence>MNLINRYQISALTIAISTILAPSVYAASASDNIEKIAVSGVRQAFRGDVPLSEQPQSIEFISAENLDDAGVTTLTDIFDLTPSISEQNDFGGLWESFAIRGLVGDENIPSGFLINGFSSGRSFSGTRDTSNIDYVEVMKGPGSALYGRSEPGGTINIITKKPQFEEQGSLKVSAGSWQSYRAEGDYTNAINDQVAFRINGAIEDGEGFRDYHENKKTVITPSVLWLISDTTKLNYELEYVDQSVTFDRGIVALDGKIDALPIETFLGEPSDEPTEVDAISHQLTFEHQIGQWSLLNGLSYSDSKFISESSDAELAPSRQLYFTDGETLSRQHNERDFQTKNISARTELSGSVTAAGFTHHLLIGADASKFDFDKLWYRYRPTLEDTRYAINMYNPVYGQTAPEGSLLFNSTEVQHSYGVYIQDQIDITEQWKVQVGGRYDWFDQQIDNHIDQSQSKSNQSTFSPRVGLVYAYSDDIQYYSSYSEGFRPNSGYDINGDAFKPESTTSIEAGVKFSTDNLNGSFTVFSAEKSNMLTTDLQAGVSTALGEVTSEGVEFDLHGYITERTSFDFAYTYTDAKTANYTVNTDWWVKLPKGSPLLNIPKHSANARIKRELNDLIDLNATVGIAVQYEGERLGETIDPTYFLPSYTLVNLFATYNVNEDVMVQLNINNVLDKEYYSNSYSAIWTQPGEPVNYKLSLKYSF</sequence>
<name>A0AA37S263_9GAMM</name>
<keyword evidence="9 10" id="KW-0998">Cell outer membrane</keyword>
<dbReference type="EMBL" id="BSNE01000003">
    <property type="protein sequence ID" value="GLQ02079.1"/>
    <property type="molecule type" value="Genomic_DNA"/>
</dbReference>
<comment type="caution">
    <text evidence="15">The sequence shown here is derived from an EMBL/GenBank/DDBJ whole genome shotgun (WGS) entry which is preliminary data.</text>
</comment>
<evidence type="ECO:0000313" key="15">
    <source>
        <dbReference type="EMBL" id="GLQ02079.1"/>
    </source>
</evidence>
<evidence type="ECO:0000256" key="6">
    <source>
        <dbReference type="ARBA" id="ARBA00023077"/>
    </source>
</evidence>
<evidence type="ECO:0000256" key="4">
    <source>
        <dbReference type="ARBA" id="ARBA00022452"/>
    </source>
</evidence>
<evidence type="ECO:0000256" key="5">
    <source>
        <dbReference type="ARBA" id="ARBA00022692"/>
    </source>
</evidence>
<dbReference type="InterPro" id="IPR039426">
    <property type="entry name" value="TonB-dep_rcpt-like"/>
</dbReference>
<dbReference type="PANTHER" id="PTHR32552:SF90">
    <property type="entry name" value="METAL-PSEUDOPALINE RECEPTOR CNTO"/>
    <property type="match status" value="1"/>
</dbReference>
<evidence type="ECO:0000259" key="14">
    <source>
        <dbReference type="Pfam" id="PF07715"/>
    </source>
</evidence>
<keyword evidence="8 15" id="KW-0675">Receptor</keyword>
<evidence type="ECO:0000256" key="9">
    <source>
        <dbReference type="ARBA" id="ARBA00023237"/>
    </source>
</evidence>
<evidence type="ECO:0000256" key="7">
    <source>
        <dbReference type="ARBA" id="ARBA00023136"/>
    </source>
</evidence>
<organism evidence="15 16">
    <name type="scientific">Pseudoalteromonas tetraodonis GFC</name>
    <dbReference type="NCBI Taxonomy" id="1315271"/>
    <lineage>
        <taxon>Bacteria</taxon>
        <taxon>Pseudomonadati</taxon>
        <taxon>Pseudomonadota</taxon>
        <taxon>Gammaproteobacteria</taxon>
        <taxon>Alteromonadales</taxon>
        <taxon>Pseudoalteromonadaceae</taxon>
        <taxon>Pseudoalteromonas</taxon>
    </lineage>
</organism>
<dbReference type="Pfam" id="PF07715">
    <property type="entry name" value="Plug"/>
    <property type="match status" value="1"/>
</dbReference>
<dbReference type="InterPro" id="IPR036942">
    <property type="entry name" value="Beta-barrel_TonB_sf"/>
</dbReference>
<dbReference type="Proteomes" id="UP001161408">
    <property type="component" value="Unassembled WGS sequence"/>
</dbReference>
<evidence type="ECO:0000256" key="12">
    <source>
        <dbReference type="SAM" id="SignalP"/>
    </source>
</evidence>
<evidence type="ECO:0000313" key="16">
    <source>
        <dbReference type="Proteomes" id="UP001161408"/>
    </source>
</evidence>
<protein>
    <submittedName>
        <fullName evidence="15">TonB-dependent receptor</fullName>
    </submittedName>
</protein>
<evidence type="ECO:0000256" key="8">
    <source>
        <dbReference type="ARBA" id="ARBA00023170"/>
    </source>
</evidence>
<comment type="similarity">
    <text evidence="2 10 11">Belongs to the TonB-dependent receptor family.</text>
</comment>
<accession>A0AA37S263</accession>
<dbReference type="NCBIfam" id="TIGR01783">
    <property type="entry name" value="TonB-siderophor"/>
    <property type="match status" value="1"/>
</dbReference>
<feature type="domain" description="TonB-dependent receptor plug" evidence="14">
    <location>
        <begin position="51"/>
        <end position="154"/>
    </location>
</feature>
<evidence type="ECO:0000256" key="11">
    <source>
        <dbReference type="RuleBase" id="RU003357"/>
    </source>
</evidence>
<dbReference type="GO" id="GO:0038023">
    <property type="term" value="F:signaling receptor activity"/>
    <property type="evidence" value="ECO:0007669"/>
    <property type="project" value="InterPro"/>
</dbReference>
<dbReference type="Gene3D" id="2.170.130.10">
    <property type="entry name" value="TonB-dependent receptor, plug domain"/>
    <property type="match status" value="1"/>
</dbReference>
<feature type="chain" id="PRO_5041344588" evidence="12">
    <location>
        <begin position="27"/>
        <end position="702"/>
    </location>
</feature>
<keyword evidence="6 11" id="KW-0798">TonB box</keyword>
<keyword evidence="12" id="KW-0732">Signal</keyword>
<evidence type="ECO:0000259" key="13">
    <source>
        <dbReference type="Pfam" id="PF00593"/>
    </source>
</evidence>
<keyword evidence="7 10" id="KW-0472">Membrane</keyword>
<reference evidence="15" key="1">
    <citation type="journal article" date="2014" name="Int. J. Syst. Evol. Microbiol.">
        <title>Complete genome sequence of Corynebacterium casei LMG S-19264T (=DSM 44701T), isolated from a smear-ripened cheese.</title>
        <authorList>
            <consortium name="US DOE Joint Genome Institute (JGI-PGF)"/>
            <person name="Walter F."/>
            <person name="Albersmeier A."/>
            <person name="Kalinowski J."/>
            <person name="Ruckert C."/>
        </authorList>
    </citation>
    <scope>NUCLEOTIDE SEQUENCE</scope>
    <source>
        <strain evidence="15">NBRC 103034</strain>
    </source>
</reference>
<dbReference type="PROSITE" id="PS52016">
    <property type="entry name" value="TONB_DEPENDENT_REC_3"/>
    <property type="match status" value="1"/>
</dbReference>
<gene>
    <name evidence="15" type="ORF">GCM10007914_09600</name>
</gene>
<evidence type="ECO:0000256" key="3">
    <source>
        <dbReference type="ARBA" id="ARBA00022448"/>
    </source>
</evidence>
<dbReference type="RefSeq" id="WP_096038165.1">
    <property type="nucleotide sequence ID" value="NZ_BJXY01000025.1"/>
</dbReference>
<keyword evidence="3 10" id="KW-0813">Transport</keyword>
<evidence type="ECO:0000256" key="1">
    <source>
        <dbReference type="ARBA" id="ARBA00004571"/>
    </source>
</evidence>
<dbReference type="GO" id="GO:0015891">
    <property type="term" value="P:siderophore transport"/>
    <property type="evidence" value="ECO:0007669"/>
    <property type="project" value="InterPro"/>
</dbReference>
<reference evidence="15" key="2">
    <citation type="submission" date="2023-01" db="EMBL/GenBank/DDBJ databases">
        <title>Draft genome sequence of Pseudoalteromonas tetraodonis strain NBRC 103034.</title>
        <authorList>
            <person name="Sun Q."/>
            <person name="Mori K."/>
        </authorList>
    </citation>
    <scope>NUCLEOTIDE SEQUENCE</scope>
    <source>
        <strain evidence="15">NBRC 103034</strain>
    </source>
</reference>
<dbReference type="InterPro" id="IPR037066">
    <property type="entry name" value="Plug_dom_sf"/>
</dbReference>
<dbReference type="PANTHER" id="PTHR32552">
    <property type="entry name" value="FERRICHROME IRON RECEPTOR-RELATED"/>
    <property type="match status" value="1"/>
</dbReference>
<dbReference type="GO" id="GO:0009279">
    <property type="term" value="C:cell outer membrane"/>
    <property type="evidence" value="ECO:0007669"/>
    <property type="project" value="UniProtKB-SubCell"/>
</dbReference>
<proteinExistence type="inferred from homology"/>
<dbReference type="AlphaFoldDB" id="A0AA37S263"/>
<evidence type="ECO:0000256" key="10">
    <source>
        <dbReference type="PROSITE-ProRule" id="PRU01360"/>
    </source>
</evidence>
<feature type="domain" description="TonB-dependent receptor-like beta-barrel" evidence="13">
    <location>
        <begin position="227"/>
        <end position="671"/>
    </location>
</feature>
<dbReference type="Pfam" id="PF00593">
    <property type="entry name" value="TonB_dep_Rec_b-barrel"/>
    <property type="match status" value="1"/>
</dbReference>
<feature type="signal peptide" evidence="12">
    <location>
        <begin position="1"/>
        <end position="26"/>
    </location>
</feature>